<dbReference type="EMBL" id="JACSQP010000001">
    <property type="protein sequence ID" value="MBD7956399.1"/>
    <property type="molecule type" value="Genomic_DNA"/>
</dbReference>
<sequence>MHTDAMQTDATELFAPWERRIDSWADLQTAINELTGLYRTESFVWRGQSDASWGLHSSLSRAIHGATGRYPTEAELVEAEKRLLDRARIDWRLDGIPALQLFAQMQHVGVPTRLLDVTYNPLIAAWFAVSRDEKTNESDGRLLVFGSTKAPVQLNSQWNANRPRWHRLDSDAARHQVNWGTGLGRKIWRPPAVHGRIPAQNAAFIIDGVPIDLQDGHSVARGARSWTASELREVTSIPMRFAHAREGQLPAANAPVFTYRIGHAAKSEIRDQLERRFGYSFSTVYADIEGLAEYVRRWPRHALLGR</sequence>
<dbReference type="SMART" id="SM00901">
    <property type="entry name" value="FRG"/>
    <property type="match status" value="1"/>
</dbReference>
<dbReference type="Proteomes" id="UP000648352">
    <property type="component" value="Unassembled WGS sequence"/>
</dbReference>
<dbReference type="InterPro" id="IPR014966">
    <property type="entry name" value="FRG-dom"/>
</dbReference>
<evidence type="ECO:0000313" key="3">
    <source>
        <dbReference type="Proteomes" id="UP000648352"/>
    </source>
</evidence>
<dbReference type="RefSeq" id="WP_191717405.1">
    <property type="nucleotide sequence ID" value="NZ_JACSQP010000001.1"/>
</dbReference>
<reference evidence="2 3" key="1">
    <citation type="submission" date="2020-08" db="EMBL/GenBank/DDBJ databases">
        <title>A Genomic Blueprint of the Chicken Gut Microbiome.</title>
        <authorList>
            <person name="Gilroy R."/>
            <person name="Ravi A."/>
            <person name="Getino M."/>
            <person name="Pursley I."/>
            <person name="Horton D.L."/>
            <person name="Alikhan N.-F."/>
            <person name="Baker D."/>
            <person name="Gharbi K."/>
            <person name="Hall N."/>
            <person name="Watson M."/>
            <person name="Adriaenssens E.M."/>
            <person name="Foster-Nyarko E."/>
            <person name="Jarju S."/>
            <person name="Secka A."/>
            <person name="Antonio M."/>
            <person name="Oren A."/>
            <person name="Chaudhuri R."/>
            <person name="La Ragione R.M."/>
            <person name="Hildebrand F."/>
            <person name="Pallen M.J."/>
        </authorList>
    </citation>
    <scope>NUCLEOTIDE SEQUENCE [LARGE SCALE GENOMIC DNA]</scope>
    <source>
        <strain evidence="2 3">Sa4CUA7</strain>
    </source>
</reference>
<organism evidence="2 3">
    <name type="scientific">Microbacterium pullorum</name>
    <dbReference type="NCBI Taxonomy" id="2762236"/>
    <lineage>
        <taxon>Bacteria</taxon>
        <taxon>Bacillati</taxon>
        <taxon>Actinomycetota</taxon>
        <taxon>Actinomycetes</taxon>
        <taxon>Micrococcales</taxon>
        <taxon>Microbacteriaceae</taxon>
        <taxon>Microbacterium</taxon>
    </lineage>
</organism>
<proteinExistence type="predicted"/>
<protein>
    <submittedName>
        <fullName evidence="2">FRG domain-containing protein</fullName>
    </submittedName>
</protein>
<comment type="caution">
    <text evidence="2">The sequence shown here is derived from an EMBL/GenBank/DDBJ whole genome shotgun (WGS) entry which is preliminary data.</text>
</comment>
<evidence type="ECO:0000313" key="2">
    <source>
        <dbReference type="EMBL" id="MBD7956399.1"/>
    </source>
</evidence>
<evidence type="ECO:0000259" key="1">
    <source>
        <dbReference type="SMART" id="SM00901"/>
    </source>
</evidence>
<dbReference type="Pfam" id="PF08867">
    <property type="entry name" value="FRG"/>
    <property type="match status" value="1"/>
</dbReference>
<keyword evidence="3" id="KW-1185">Reference proteome</keyword>
<accession>A0ABR8RZX8</accession>
<gene>
    <name evidence="2" type="ORF">H9651_01970</name>
</gene>
<feature type="domain" description="FRG" evidence="1">
    <location>
        <begin position="39"/>
        <end position="143"/>
    </location>
</feature>
<name>A0ABR8RZX8_9MICO</name>